<dbReference type="InterPro" id="IPR045025">
    <property type="entry name" value="HACL1-like"/>
</dbReference>
<dbReference type="Pfam" id="PF02775">
    <property type="entry name" value="TPP_enzyme_C"/>
    <property type="match status" value="1"/>
</dbReference>
<sequence>MAERSFVEEVKKLRLGQGDVFSGEGILAVTKALLESGVAYVAGYQGAPISHLIDVLADAQDILSEYGVRFENSASEATAAATLAASVNYPLRGAVTFKATVGTNVASDALANLASGGVLGGALIIVGEDYGEGSSIMQERSHAFAMKSQIWLLDPRPNLPSIVQAVKMGFELSEASHTPVMLQMRIRACHVHGRFVCAQNRTSSFFIKDALEHPVRDLNRIVLPPASFLHEKEKVEQRWPAAVSFIRQHSLNEFFSERADDVGLALQGGCYNTVIRALNLLGLADVFGNSQIPLYVMNVAYPLIDEEFDRFCHGKQAILVLEEGQPNFVEQNVANILHQRGITTRLHGKDLLPMAGEYNTATVLAGLRAFLERYGKIKAEVTAAACQVRIPAITLPVGEQRANFVPEDSLLKAVHARPPGFCTGCPERPIFTAMKLVERELGPHHVSADIGCHLFAILPPFNFGNTTMGYGLGAAGSAALNTPDTNKRAVSVMGDGGFWHNGLTSGVANSVFNRSDNLTIIVDNSYTSATGGQDIPSSTALNRSRSTGHAIEKAVKGVGVKWVRTVERTYDLKTMIHTLREALTSSEKGPKIVIAQSECMLNKQRREKRQNNKALAEGKRIVRERFGIDPETCTGDHSCIRLSGCPSLSIRPNPDPLRTDPIATVLNSCVGCGLCGEISHAAVLCPSFFKTRIIANPTRWERFMHRVRKKVIGYLQRRDTKRRERYDF</sequence>
<dbReference type="SUPFAM" id="SSF52518">
    <property type="entry name" value="Thiamin diphosphate-binding fold (THDP-binding)"/>
    <property type="match status" value="2"/>
</dbReference>
<dbReference type="InterPro" id="IPR029061">
    <property type="entry name" value="THDP-binding"/>
</dbReference>
<keyword evidence="4" id="KW-1185">Reference proteome</keyword>
<dbReference type="PANTHER" id="PTHR43710:SF5">
    <property type="entry name" value="INDOLEPYRUVATE FERREDOXIN OXIDOREDUCTASE ALPHA SUBUNIT"/>
    <property type="match status" value="1"/>
</dbReference>
<dbReference type="Proteomes" id="UP001271890">
    <property type="component" value="Unassembled WGS sequence"/>
</dbReference>
<gene>
    <name evidence="3" type="ORF">FE392_06265</name>
</gene>
<dbReference type="PROSITE" id="PS51379">
    <property type="entry name" value="4FE4S_FER_2"/>
    <property type="match status" value="1"/>
</dbReference>
<comment type="caution">
    <text evidence="3">The sequence shown here is derived from an EMBL/GenBank/DDBJ whole genome shotgun (WGS) entry which is preliminary data.</text>
</comment>
<evidence type="ECO:0000259" key="2">
    <source>
        <dbReference type="PROSITE" id="PS51379"/>
    </source>
</evidence>
<dbReference type="EMBL" id="VCDN01000019">
    <property type="protein sequence ID" value="MDX7986935.1"/>
    <property type="molecule type" value="Genomic_DNA"/>
</dbReference>
<feature type="domain" description="4Fe-4S ferredoxin-type" evidence="2">
    <location>
        <begin position="624"/>
        <end position="655"/>
    </location>
</feature>
<proteinExistence type="predicted"/>
<dbReference type="CDD" id="cd02008">
    <property type="entry name" value="TPP_IOR_alpha"/>
    <property type="match status" value="1"/>
</dbReference>
<name>A0ABU4S828_9GAMM</name>
<dbReference type="PANTHER" id="PTHR43710">
    <property type="entry name" value="2-HYDROXYACYL-COA LYASE"/>
    <property type="match status" value="1"/>
</dbReference>
<keyword evidence="1" id="KW-0479">Metal-binding</keyword>
<dbReference type="InterPro" id="IPR017896">
    <property type="entry name" value="4Fe4S_Fe-S-bd"/>
</dbReference>
<dbReference type="InterPro" id="IPR011766">
    <property type="entry name" value="TPP_enzyme_TPP-bd"/>
</dbReference>
<organism evidence="3 4">
    <name type="scientific">Xenorhabdus santafensis</name>
    <dbReference type="NCBI Taxonomy" id="2582833"/>
    <lineage>
        <taxon>Bacteria</taxon>
        <taxon>Pseudomonadati</taxon>
        <taxon>Pseudomonadota</taxon>
        <taxon>Gammaproteobacteria</taxon>
        <taxon>Enterobacterales</taxon>
        <taxon>Morganellaceae</taxon>
        <taxon>Xenorhabdus</taxon>
    </lineage>
</organism>
<accession>A0ABU4S828</accession>
<protein>
    <submittedName>
        <fullName evidence="3">Indolepyruvate ferredoxin oxidoreductase subunit alpha</fullName>
    </submittedName>
</protein>
<reference evidence="4" key="1">
    <citation type="journal article" date="2024" name="Toxins">
        <title>Genome Sequence Analysis of Native Xenorhabdus Strains Isolated from Entomopathogenic Nematodes in Argentina.</title>
        <authorList>
            <person name="Palma L."/>
            <person name="Frizzo L."/>
            <person name="Kaiser S."/>
            <person name="Berry C."/>
            <person name="Caballero P."/>
            <person name="Bode H.B."/>
            <person name="Del Valle E.E."/>
        </authorList>
    </citation>
    <scope>NUCLEOTIDE SEQUENCE [LARGE SCALE GENOMIC DNA]</scope>
    <source>
        <strain evidence="4">12</strain>
    </source>
</reference>
<dbReference type="RefSeq" id="WP_319929367.1">
    <property type="nucleotide sequence ID" value="NZ_VCDN01000019.1"/>
</dbReference>
<evidence type="ECO:0000313" key="3">
    <source>
        <dbReference type="EMBL" id="MDX7986935.1"/>
    </source>
</evidence>
<evidence type="ECO:0000313" key="4">
    <source>
        <dbReference type="Proteomes" id="UP001271890"/>
    </source>
</evidence>
<dbReference type="Gene3D" id="3.40.50.970">
    <property type="match status" value="2"/>
</dbReference>
<evidence type="ECO:0000256" key="1">
    <source>
        <dbReference type="ARBA" id="ARBA00022723"/>
    </source>
</evidence>